<proteinExistence type="predicted"/>
<dbReference type="HOGENOM" id="CLU_620675_0_0_3"/>
<dbReference type="RefSeq" id="WP_012166110.1">
    <property type="nucleotide sequence ID" value="NC_009925.1"/>
</dbReference>
<dbReference type="STRING" id="329726.AM1_5972"/>
<dbReference type="AlphaFoldDB" id="B0C2M0"/>
<evidence type="ECO:0000313" key="2">
    <source>
        <dbReference type="Proteomes" id="UP000000268"/>
    </source>
</evidence>
<dbReference type="Proteomes" id="UP000000268">
    <property type="component" value="Chromosome"/>
</dbReference>
<dbReference type="OrthoDB" id="467121at2"/>
<gene>
    <name evidence="1" type="ordered locus">AM1_5972</name>
</gene>
<dbReference type="eggNOG" id="ENOG502Z7HT">
    <property type="taxonomic scope" value="Bacteria"/>
</dbReference>
<dbReference type="KEGG" id="amr:AM1_5972"/>
<dbReference type="Pfam" id="PF08852">
    <property type="entry name" value="DUF1822"/>
    <property type="match status" value="1"/>
</dbReference>
<name>B0C2M0_ACAM1</name>
<evidence type="ECO:0000313" key="1">
    <source>
        <dbReference type="EMBL" id="ABW30908.1"/>
    </source>
</evidence>
<sequence length="431" mass="47944">MTDVSPPPDLKADFTALPITAISLSETQIAEAIQQSESLPEAWQWRGYLHGLALTALESWLAERSYLGVRVRPFLGTTYLPFCDASYLLVGEWRVAVLVSGLADAEVAIPRAALEIAGFVPHCFVKVDVLEELAQVEIQGGLRWDVAVQLLPSLIPQPDWTYRISPQAFASANELLLWLRCLETVPQPELQSHTSTALTESLLTEKLDQVRSGAEFWQLFTWQEAASILRNADWLRWCSEYWQHKPAQDSIVPVTEPAQPINVGAWLQHRLDDAARQFSWILMPPLATALRSTDPVIVAVIGELQRQGMDIPTSAGGAYRDLTLGLSQLRLYSIVWPVEPNLPNTEWTLLVVVGAKPETTLEQTVKLLVSDTEKVLADPMLTPTEEDTCIYAQVVGEFEEQFWVTLSAADSRSPAATLRLSPFKFASNKNS</sequence>
<organism evidence="1 2">
    <name type="scientific">Acaryochloris marina (strain MBIC 11017)</name>
    <dbReference type="NCBI Taxonomy" id="329726"/>
    <lineage>
        <taxon>Bacteria</taxon>
        <taxon>Bacillati</taxon>
        <taxon>Cyanobacteriota</taxon>
        <taxon>Cyanophyceae</taxon>
        <taxon>Acaryochloridales</taxon>
        <taxon>Acaryochloridaceae</taxon>
        <taxon>Acaryochloris</taxon>
    </lineage>
</organism>
<protein>
    <recommendedName>
        <fullName evidence="3">DUF1822 family protein</fullName>
    </recommendedName>
</protein>
<evidence type="ECO:0008006" key="3">
    <source>
        <dbReference type="Google" id="ProtNLM"/>
    </source>
</evidence>
<keyword evidence="2" id="KW-1185">Reference proteome</keyword>
<dbReference type="InterPro" id="IPR014951">
    <property type="entry name" value="DUF1822"/>
</dbReference>
<accession>B0C2M0</accession>
<reference evidence="1 2" key="1">
    <citation type="journal article" date="2008" name="Proc. Natl. Acad. Sci. U.S.A.">
        <title>Niche adaptation and genome expansion in the chlorophyll d-producing cyanobacterium Acaryochloris marina.</title>
        <authorList>
            <person name="Swingley W.D."/>
            <person name="Chen M."/>
            <person name="Cheung P.C."/>
            <person name="Conrad A.L."/>
            <person name="Dejesa L.C."/>
            <person name="Hao J."/>
            <person name="Honchak B.M."/>
            <person name="Karbach L.E."/>
            <person name="Kurdoglu A."/>
            <person name="Lahiri S."/>
            <person name="Mastrian S.D."/>
            <person name="Miyashita H."/>
            <person name="Page L."/>
            <person name="Ramakrishna P."/>
            <person name="Satoh S."/>
            <person name="Sattley W.M."/>
            <person name="Shimada Y."/>
            <person name="Taylor H.L."/>
            <person name="Tomo T."/>
            <person name="Tsuchiya T."/>
            <person name="Wang Z.T."/>
            <person name="Raymond J."/>
            <person name="Mimuro M."/>
            <person name="Blankenship R.E."/>
            <person name="Touchman J.W."/>
        </authorList>
    </citation>
    <scope>NUCLEOTIDE SEQUENCE [LARGE SCALE GENOMIC DNA]</scope>
    <source>
        <strain evidence="2">MBIC 11017</strain>
    </source>
</reference>
<dbReference type="EMBL" id="CP000828">
    <property type="protein sequence ID" value="ABW30908.1"/>
    <property type="molecule type" value="Genomic_DNA"/>
</dbReference>